<proteinExistence type="predicted"/>
<feature type="region of interest" description="Disordered" evidence="1">
    <location>
        <begin position="157"/>
        <end position="215"/>
    </location>
</feature>
<evidence type="ECO:0000313" key="3">
    <source>
        <dbReference type="Proteomes" id="UP000514752"/>
    </source>
</evidence>
<name>A0A7D7NAQ6_9NEIS</name>
<protein>
    <submittedName>
        <fullName evidence="2">DUF1834 family protein</fullName>
    </submittedName>
</protein>
<accession>A0A7D7NAQ6</accession>
<gene>
    <name evidence="2" type="ORF">H3L94_09065</name>
</gene>
<evidence type="ECO:0000256" key="1">
    <source>
        <dbReference type="SAM" id="MobiDB-lite"/>
    </source>
</evidence>
<reference evidence="2 3" key="1">
    <citation type="submission" date="2020-07" db="EMBL/GenBank/DDBJ databases">
        <title>Genomic diversity of species in the Neisseriaceae family.</title>
        <authorList>
            <person name="Vincent A.T."/>
            <person name="Bernet E."/>
            <person name="Veyrier F.J."/>
        </authorList>
    </citation>
    <scope>NUCLEOTIDE SEQUENCE [LARGE SCALE GENOMIC DNA]</scope>
    <source>
        <strain evidence="2 3">DSM 22244</strain>
    </source>
</reference>
<evidence type="ECO:0000313" key="2">
    <source>
        <dbReference type="EMBL" id="QMT39995.1"/>
    </source>
</evidence>
<organism evidence="2 3">
    <name type="scientific">Neisseria shayeganii</name>
    <dbReference type="NCBI Taxonomy" id="607712"/>
    <lineage>
        <taxon>Bacteria</taxon>
        <taxon>Pseudomonadati</taxon>
        <taxon>Pseudomonadota</taxon>
        <taxon>Betaproteobacteria</taxon>
        <taxon>Neisseriales</taxon>
        <taxon>Neisseriaceae</taxon>
        <taxon>Neisseria</taxon>
    </lineage>
</organism>
<dbReference type="Proteomes" id="UP000514752">
    <property type="component" value="Chromosome"/>
</dbReference>
<dbReference type="EMBL" id="CP059567">
    <property type="protein sequence ID" value="QMT39995.1"/>
    <property type="molecule type" value="Genomic_DNA"/>
</dbReference>
<dbReference type="InterPro" id="IPR014972">
    <property type="entry name" value="Phage_Mu_Gp37"/>
</dbReference>
<dbReference type="Pfam" id="PF08873">
    <property type="entry name" value="Phage_Mu_Gp37"/>
    <property type="match status" value="1"/>
</dbReference>
<dbReference type="AlphaFoldDB" id="A0A7D7NAQ6"/>
<dbReference type="RefSeq" id="WP_182121753.1">
    <property type="nucleotide sequence ID" value="NZ_CP059567.1"/>
</dbReference>
<dbReference type="KEGG" id="nsg:H3L94_09065"/>
<sequence length="215" mass="23773">MIASIEAAIIKRLRQGMGQLVTGVHSYGGELDDEGLYQVVQQMPAVWVTFGGIPKTEPSNTARGKYKAEGRFVVMCAARSYRSEAASRTGGPSRWEIGSYDLIYAIRRLLTRQDLGLPCDYLQPGAVRTLFNGRLEHNEAMSVFACEFDTHWYEEPLPNGAWPQTPDSPQHPDQLFVDYSGALSPPDPDLTGVRLKVHSPPEQPDPAVEAEVSLK</sequence>